<dbReference type="InterPro" id="IPR038765">
    <property type="entry name" value="Papain-like_cys_pep_sf"/>
</dbReference>
<gene>
    <name evidence="6" type="ORF">G3572_00970</name>
</gene>
<evidence type="ECO:0000256" key="3">
    <source>
        <dbReference type="ARBA" id="ARBA00022801"/>
    </source>
</evidence>
<comment type="similarity">
    <text evidence="1">Belongs to the peptidase C40 family.</text>
</comment>
<sequence length="142" mass="15668">MIVAEARKWIGTPYRHQFSACDAGTDCLGLIRGVWRAVIGPEPVRPPPYSEDWAEPSGDEVLMQAACRYLLPKQGRGLAKGNVLLFRMKEGAIAKHLGILSDDGPRTRFIHAYTGHGVVETSLSGPWLRRVAAVYSFPHKAE</sequence>
<keyword evidence="2" id="KW-0645">Protease</keyword>
<keyword evidence="3" id="KW-0378">Hydrolase</keyword>
<evidence type="ECO:0000256" key="1">
    <source>
        <dbReference type="ARBA" id="ARBA00007074"/>
    </source>
</evidence>
<dbReference type="GO" id="GO:0008234">
    <property type="term" value="F:cysteine-type peptidase activity"/>
    <property type="evidence" value="ECO:0007669"/>
    <property type="project" value="UniProtKB-KW"/>
</dbReference>
<evidence type="ECO:0000256" key="4">
    <source>
        <dbReference type="ARBA" id="ARBA00022807"/>
    </source>
</evidence>
<organism evidence="6 7">
    <name type="scientific">Pseudotabrizicola algicola</name>
    <dbReference type="NCBI Taxonomy" id="2709381"/>
    <lineage>
        <taxon>Bacteria</taxon>
        <taxon>Pseudomonadati</taxon>
        <taxon>Pseudomonadota</taxon>
        <taxon>Alphaproteobacteria</taxon>
        <taxon>Rhodobacterales</taxon>
        <taxon>Paracoccaceae</taxon>
        <taxon>Pseudotabrizicola</taxon>
    </lineage>
</organism>
<dbReference type="SUPFAM" id="SSF54001">
    <property type="entry name" value="Cysteine proteinases"/>
    <property type="match status" value="1"/>
</dbReference>
<name>A0A6B3RI51_9RHOB</name>
<protein>
    <submittedName>
        <fullName evidence="6">Peptidase</fullName>
    </submittedName>
</protein>
<evidence type="ECO:0000259" key="5">
    <source>
        <dbReference type="PROSITE" id="PS51935"/>
    </source>
</evidence>
<evidence type="ECO:0000256" key="2">
    <source>
        <dbReference type="ARBA" id="ARBA00022670"/>
    </source>
</evidence>
<feature type="domain" description="NlpC/P60" evidence="5">
    <location>
        <begin position="1"/>
        <end position="138"/>
    </location>
</feature>
<dbReference type="InterPro" id="IPR011929">
    <property type="entry name" value="Phage_pept_NlpC/P60"/>
</dbReference>
<dbReference type="EMBL" id="JAAIKE010000001">
    <property type="protein sequence ID" value="NEX44763.1"/>
    <property type="molecule type" value="Genomic_DNA"/>
</dbReference>
<reference evidence="6 7" key="1">
    <citation type="submission" date="2020-02" db="EMBL/GenBank/DDBJ databases">
        <title>Rhodobacter algicola sp. nov., isolated from microalga culture.</title>
        <authorList>
            <person name="Park C.-Y."/>
        </authorList>
    </citation>
    <scope>NUCLEOTIDE SEQUENCE [LARGE SCALE GENOMIC DNA]</scope>
    <source>
        <strain evidence="6 7">ETT8</strain>
    </source>
</reference>
<comment type="caution">
    <text evidence="6">The sequence shown here is derived from an EMBL/GenBank/DDBJ whole genome shotgun (WGS) entry which is preliminary data.</text>
</comment>
<keyword evidence="4" id="KW-0788">Thiol protease</keyword>
<evidence type="ECO:0000313" key="7">
    <source>
        <dbReference type="Proteomes" id="UP000481421"/>
    </source>
</evidence>
<dbReference type="GO" id="GO:0006508">
    <property type="term" value="P:proteolysis"/>
    <property type="evidence" value="ECO:0007669"/>
    <property type="project" value="UniProtKB-KW"/>
</dbReference>
<dbReference type="NCBIfam" id="TIGR02219">
    <property type="entry name" value="phage_NlpC_fam"/>
    <property type="match status" value="1"/>
</dbReference>
<keyword evidence="7" id="KW-1185">Reference proteome</keyword>
<dbReference type="InterPro" id="IPR000064">
    <property type="entry name" value="NLP_P60_dom"/>
</dbReference>
<dbReference type="AlphaFoldDB" id="A0A6B3RI51"/>
<dbReference type="Gene3D" id="3.90.1720.10">
    <property type="entry name" value="endopeptidase domain like (from Nostoc punctiforme)"/>
    <property type="match status" value="1"/>
</dbReference>
<accession>A0A6B3RI51</accession>
<dbReference type="Pfam" id="PF00877">
    <property type="entry name" value="NLPC_P60"/>
    <property type="match status" value="1"/>
</dbReference>
<dbReference type="Proteomes" id="UP000481421">
    <property type="component" value="Unassembled WGS sequence"/>
</dbReference>
<dbReference type="PROSITE" id="PS51935">
    <property type="entry name" value="NLPC_P60"/>
    <property type="match status" value="1"/>
</dbReference>
<evidence type="ECO:0000313" key="6">
    <source>
        <dbReference type="EMBL" id="NEX44763.1"/>
    </source>
</evidence>
<proteinExistence type="inferred from homology"/>
<dbReference type="RefSeq" id="WP_164608820.1">
    <property type="nucleotide sequence ID" value="NZ_JAAIKE010000001.1"/>
</dbReference>